<dbReference type="EMBL" id="GGEC01078277">
    <property type="protein sequence ID" value="MBX58761.1"/>
    <property type="molecule type" value="Transcribed_RNA"/>
</dbReference>
<evidence type="ECO:0000313" key="1">
    <source>
        <dbReference type="EMBL" id="MBX58761.1"/>
    </source>
</evidence>
<dbReference type="AlphaFoldDB" id="A0A2P2PVI9"/>
<name>A0A2P2PVI9_RHIMU</name>
<sequence length="43" mass="4490">MTIGSIGDDTQSCLDQAAIMMEASKSSSVGMDRLNSSPTVVRV</sequence>
<accession>A0A2P2PVI9</accession>
<proteinExistence type="predicted"/>
<reference evidence="1" key="1">
    <citation type="submission" date="2018-02" db="EMBL/GenBank/DDBJ databases">
        <title>Rhizophora mucronata_Transcriptome.</title>
        <authorList>
            <person name="Meera S.P."/>
            <person name="Sreeshan A."/>
            <person name="Augustine A."/>
        </authorList>
    </citation>
    <scope>NUCLEOTIDE SEQUENCE</scope>
    <source>
        <tissue evidence="1">Leaf</tissue>
    </source>
</reference>
<organism evidence="1">
    <name type="scientific">Rhizophora mucronata</name>
    <name type="common">Asiatic mangrove</name>
    <dbReference type="NCBI Taxonomy" id="61149"/>
    <lineage>
        <taxon>Eukaryota</taxon>
        <taxon>Viridiplantae</taxon>
        <taxon>Streptophyta</taxon>
        <taxon>Embryophyta</taxon>
        <taxon>Tracheophyta</taxon>
        <taxon>Spermatophyta</taxon>
        <taxon>Magnoliopsida</taxon>
        <taxon>eudicotyledons</taxon>
        <taxon>Gunneridae</taxon>
        <taxon>Pentapetalae</taxon>
        <taxon>rosids</taxon>
        <taxon>fabids</taxon>
        <taxon>Malpighiales</taxon>
        <taxon>Rhizophoraceae</taxon>
        <taxon>Rhizophora</taxon>
    </lineage>
</organism>
<protein>
    <submittedName>
        <fullName evidence="1">Uncharacterized protein</fullName>
    </submittedName>
</protein>